<gene>
    <name evidence="2" type="ordered locus">Q7C_1349</name>
</gene>
<keyword evidence="3" id="KW-1185">Reference proteome</keyword>
<dbReference type="HOGENOM" id="CLU_3312562_0_0_6"/>
<evidence type="ECO:0000313" key="3">
    <source>
        <dbReference type="Proteomes" id="UP000009145"/>
    </source>
</evidence>
<accession>I1YHV6</accession>
<proteinExistence type="predicted"/>
<protein>
    <submittedName>
        <fullName evidence="2">Uncharacterized protein</fullName>
    </submittedName>
</protein>
<dbReference type="EMBL" id="CP003380">
    <property type="protein sequence ID" value="AFJ02499.1"/>
    <property type="molecule type" value="Genomic_DNA"/>
</dbReference>
<sequence>MNHSHCRQTQHAGKTEQKKSSKTHQTSLLFDLKTDFFQF</sequence>
<evidence type="ECO:0000256" key="1">
    <source>
        <dbReference type="SAM" id="MobiDB-lite"/>
    </source>
</evidence>
<feature type="region of interest" description="Disordered" evidence="1">
    <location>
        <begin position="1"/>
        <end position="25"/>
    </location>
</feature>
<dbReference type="AlphaFoldDB" id="I1YHV6"/>
<evidence type="ECO:0000313" key="2">
    <source>
        <dbReference type="EMBL" id="AFJ02499.1"/>
    </source>
</evidence>
<dbReference type="Proteomes" id="UP000009145">
    <property type="component" value="Chromosome"/>
</dbReference>
<reference evidence="2 3" key="1">
    <citation type="journal article" date="2012" name="J. Bacteriol.">
        <title>Complete genome sequences of Methylophaga sp. strain JAM1 and Methylophaga sp. strain JAM7.</title>
        <authorList>
            <person name="Villeneuve C."/>
            <person name="Martineau C."/>
            <person name="Mauffrey F."/>
            <person name="Villemur R."/>
        </authorList>
    </citation>
    <scope>NUCLEOTIDE SEQUENCE [LARGE SCALE GENOMIC DNA]</scope>
    <source>
        <strain evidence="2 3">JAM7</strain>
    </source>
</reference>
<organism evidence="2 3">
    <name type="scientific">Methylophaga frappieri (strain ATCC BAA-2434 / DSM 25690 / JAM7)</name>
    <dbReference type="NCBI Taxonomy" id="754477"/>
    <lineage>
        <taxon>Bacteria</taxon>
        <taxon>Pseudomonadati</taxon>
        <taxon>Pseudomonadota</taxon>
        <taxon>Gammaproteobacteria</taxon>
        <taxon>Thiotrichales</taxon>
        <taxon>Piscirickettsiaceae</taxon>
        <taxon>Methylophaga</taxon>
    </lineage>
</organism>
<name>I1YHV6_METFJ</name>
<dbReference type="KEGG" id="mec:Q7C_1349"/>
<dbReference type="PATRIC" id="fig|754477.3.peg.1330"/>